<keyword evidence="6 8" id="KW-1133">Transmembrane helix</keyword>
<evidence type="ECO:0000256" key="1">
    <source>
        <dbReference type="ARBA" id="ARBA00004651"/>
    </source>
</evidence>
<evidence type="ECO:0000256" key="2">
    <source>
        <dbReference type="ARBA" id="ARBA00009773"/>
    </source>
</evidence>
<comment type="similarity">
    <text evidence="2">Belongs to the autoinducer-2 exporter (AI-2E) (TC 2.A.86) family.</text>
</comment>
<keyword evidence="4" id="KW-1003">Cell membrane</keyword>
<evidence type="ECO:0000256" key="4">
    <source>
        <dbReference type="ARBA" id="ARBA00022475"/>
    </source>
</evidence>
<dbReference type="EMBL" id="JAVDQA010000007">
    <property type="protein sequence ID" value="MDR6301659.1"/>
    <property type="molecule type" value="Genomic_DNA"/>
</dbReference>
<evidence type="ECO:0000256" key="5">
    <source>
        <dbReference type="ARBA" id="ARBA00022692"/>
    </source>
</evidence>
<feature type="transmembrane region" description="Helical" evidence="8">
    <location>
        <begin position="147"/>
        <end position="173"/>
    </location>
</feature>
<keyword evidence="5 8" id="KW-0812">Transmembrane</keyword>
<feature type="transmembrane region" description="Helical" evidence="8">
    <location>
        <begin position="209"/>
        <end position="231"/>
    </location>
</feature>
<feature type="transmembrane region" description="Helical" evidence="8">
    <location>
        <begin position="316"/>
        <end position="342"/>
    </location>
</feature>
<feature type="transmembrane region" description="Helical" evidence="8">
    <location>
        <begin position="34"/>
        <end position="54"/>
    </location>
</feature>
<name>A0ABU1K7S1_9FLAO</name>
<reference evidence="9 10" key="1">
    <citation type="submission" date="2023-07" db="EMBL/GenBank/DDBJ databases">
        <title>Genomic Encyclopedia of Type Strains, Phase IV (KMG-IV): sequencing the most valuable type-strain genomes for metagenomic binning, comparative biology and taxonomic classification.</title>
        <authorList>
            <person name="Goeker M."/>
        </authorList>
    </citation>
    <scope>NUCLEOTIDE SEQUENCE [LARGE SCALE GENOMIC DNA]</scope>
    <source>
        <strain evidence="9 10">DSM 102814</strain>
    </source>
</reference>
<keyword evidence="10" id="KW-1185">Reference proteome</keyword>
<comment type="caution">
    <text evidence="9">The sequence shown here is derived from an EMBL/GenBank/DDBJ whole genome shotgun (WGS) entry which is preliminary data.</text>
</comment>
<accession>A0ABU1K7S1</accession>
<dbReference type="Pfam" id="PF01594">
    <property type="entry name" value="AI-2E_transport"/>
    <property type="match status" value="1"/>
</dbReference>
<gene>
    <name evidence="9" type="ORF">GGR31_002329</name>
</gene>
<keyword evidence="3" id="KW-0813">Transport</keyword>
<dbReference type="PANTHER" id="PTHR21716:SF53">
    <property type="entry name" value="PERMEASE PERM-RELATED"/>
    <property type="match status" value="1"/>
</dbReference>
<sequence>MNSKTLASGILKAIGILAGILLLLYFLWEIQSVLVYIGIASVIALIGRPVVIFLKDRLRFPNQLAVIAVLILVLAVFVGLIGLFIPIIVEQSRNLSQIDIEAFKNDLNVLNVQVREYLGLEEQINIVEGLQRTSFIKNFDLKLIPNFLNMVFGGLGATFIALFSVLFISFFLLKDSKLMLNSVLVFSNVGEEERFKRVFNKIKILLSRYFVGLTLQIFVLFVLYTILLIIFKVDNPIAIAFICAFLNIVPYLGPLFAGILMMLFVISSNLGADFSTIILPRLLYVLAGYSIAQLIDNFINQPLIFGKSVKSHPLEIFLIILIAGLMFNVVGMIVAIPVYTALKVIAKEAFSEYKIVKKLTKDL</sequence>
<comment type="subcellular location">
    <subcellularLocation>
        <location evidence="1">Cell membrane</location>
        <topology evidence="1">Multi-pass membrane protein</topology>
    </subcellularLocation>
</comment>
<feature type="transmembrane region" description="Helical" evidence="8">
    <location>
        <begin position="9"/>
        <end position="28"/>
    </location>
</feature>
<dbReference type="Proteomes" id="UP001257659">
    <property type="component" value="Unassembled WGS sequence"/>
</dbReference>
<proteinExistence type="inferred from homology"/>
<protein>
    <submittedName>
        <fullName evidence="9">PurR-regulated permease PerM</fullName>
    </submittedName>
</protein>
<dbReference type="RefSeq" id="WP_309729271.1">
    <property type="nucleotide sequence ID" value="NZ_JAVDQA010000007.1"/>
</dbReference>
<evidence type="ECO:0000256" key="3">
    <source>
        <dbReference type="ARBA" id="ARBA00022448"/>
    </source>
</evidence>
<dbReference type="PANTHER" id="PTHR21716">
    <property type="entry name" value="TRANSMEMBRANE PROTEIN"/>
    <property type="match status" value="1"/>
</dbReference>
<evidence type="ECO:0000313" key="9">
    <source>
        <dbReference type="EMBL" id="MDR6301659.1"/>
    </source>
</evidence>
<feature type="transmembrane region" description="Helical" evidence="8">
    <location>
        <begin position="278"/>
        <end position="296"/>
    </location>
</feature>
<feature type="transmembrane region" description="Helical" evidence="8">
    <location>
        <begin position="237"/>
        <end position="266"/>
    </location>
</feature>
<dbReference type="InterPro" id="IPR002549">
    <property type="entry name" value="AI-2E-like"/>
</dbReference>
<evidence type="ECO:0000256" key="6">
    <source>
        <dbReference type="ARBA" id="ARBA00022989"/>
    </source>
</evidence>
<organism evidence="9 10">
    <name type="scientific">Mesonia maritima</name>
    <dbReference type="NCBI Taxonomy" id="1793873"/>
    <lineage>
        <taxon>Bacteria</taxon>
        <taxon>Pseudomonadati</taxon>
        <taxon>Bacteroidota</taxon>
        <taxon>Flavobacteriia</taxon>
        <taxon>Flavobacteriales</taxon>
        <taxon>Flavobacteriaceae</taxon>
        <taxon>Mesonia</taxon>
    </lineage>
</organism>
<evidence type="ECO:0000256" key="7">
    <source>
        <dbReference type="ARBA" id="ARBA00023136"/>
    </source>
</evidence>
<evidence type="ECO:0000256" key="8">
    <source>
        <dbReference type="SAM" id="Phobius"/>
    </source>
</evidence>
<evidence type="ECO:0000313" key="10">
    <source>
        <dbReference type="Proteomes" id="UP001257659"/>
    </source>
</evidence>
<feature type="transmembrane region" description="Helical" evidence="8">
    <location>
        <begin position="66"/>
        <end position="89"/>
    </location>
</feature>
<keyword evidence="7 8" id="KW-0472">Membrane</keyword>